<dbReference type="AlphaFoldDB" id="A0A1R4KGZ1"/>
<dbReference type="Gene3D" id="1.10.443.10">
    <property type="entry name" value="Intergrase catalytic core"/>
    <property type="match status" value="1"/>
</dbReference>
<organism evidence="4 5">
    <name type="scientific">Microbacterium esteraromaticum</name>
    <dbReference type="NCBI Taxonomy" id="57043"/>
    <lineage>
        <taxon>Bacteria</taxon>
        <taxon>Bacillati</taxon>
        <taxon>Actinomycetota</taxon>
        <taxon>Actinomycetes</taxon>
        <taxon>Micrococcales</taxon>
        <taxon>Microbacteriaceae</taxon>
        <taxon>Microbacterium</taxon>
    </lineage>
</organism>
<dbReference type="InterPro" id="IPR010998">
    <property type="entry name" value="Integrase_recombinase_N"/>
</dbReference>
<protein>
    <submittedName>
        <fullName evidence="4">Integrase-like protein</fullName>
    </submittedName>
</protein>
<dbReference type="SUPFAM" id="SSF56349">
    <property type="entry name" value="DNA breaking-rejoining enzymes"/>
    <property type="match status" value="1"/>
</dbReference>
<evidence type="ECO:0000256" key="1">
    <source>
        <dbReference type="ARBA" id="ARBA00023125"/>
    </source>
</evidence>
<evidence type="ECO:0000259" key="3">
    <source>
        <dbReference type="PROSITE" id="PS51898"/>
    </source>
</evidence>
<dbReference type="Gene3D" id="1.10.150.130">
    <property type="match status" value="1"/>
</dbReference>
<dbReference type="PANTHER" id="PTHR34605">
    <property type="entry name" value="PHAGE_INTEGRASE DOMAIN-CONTAINING PROTEIN"/>
    <property type="match status" value="1"/>
</dbReference>
<keyword evidence="5" id="KW-1185">Reference proteome</keyword>
<proteinExistence type="predicted"/>
<keyword evidence="1" id="KW-0238">DNA-binding</keyword>
<dbReference type="InterPro" id="IPR011010">
    <property type="entry name" value="DNA_brk_join_enz"/>
</dbReference>
<dbReference type="InterPro" id="IPR052925">
    <property type="entry name" value="Phage_Integrase-like_Recomb"/>
</dbReference>
<dbReference type="GO" id="GO:0015074">
    <property type="term" value="P:DNA integration"/>
    <property type="evidence" value="ECO:0007669"/>
    <property type="project" value="InterPro"/>
</dbReference>
<dbReference type="EMBL" id="FUKO01000033">
    <property type="protein sequence ID" value="SJN43616.1"/>
    <property type="molecule type" value="Genomic_DNA"/>
</dbReference>
<dbReference type="PROSITE" id="PS51898">
    <property type="entry name" value="TYR_RECOMBINASE"/>
    <property type="match status" value="1"/>
</dbReference>
<evidence type="ECO:0000256" key="2">
    <source>
        <dbReference type="ARBA" id="ARBA00023172"/>
    </source>
</evidence>
<dbReference type="SUPFAM" id="SSF47823">
    <property type="entry name" value="lambda integrase-like, N-terminal domain"/>
    <property type="match status" value="1"/>
</dbReference>
<sequence length="342" mass="37077">MAPLQSVDASIVQTAMDLADEAVSANTRRTYDRAWRSWAGWALAHDLEALCPEESGPERDRWVAGLILHLADRVESGVKPSTAAQAIHAIRWRAMRSNDLSTITALAHPQITLRLHGMARREADLPVRQADPLTLDLLGSLYEHAGNTSARDLRDRALIATATAAALRASSVALLTLRDLRPAATIDGLVLHLRKSKTDQTGVGADIPIKRATVAGARALDPVSKINAWTRFYRASGATPDSPLFPRLRGSNGITFEALRNPDEVITAMLRKRLIGIGLDEHEANRFSSHSFRATFVTLSAAAGVAEGDIAEVTRHRSLASVGIYRRVSAEKVAQAAYLGEH</sequence>
<accession>A0A1R4KGZ1</accession>
<dbReference type="Proteomes" id="UP000196320">
    <property type="component" value="Unassembled WGS sequence"/>
</dbReference>
<dbReference type="GO" id="GO:0003677">
    <property type="term" value="F:DNA binding"/>
    <property type="evidence" value="ECO:0007669"/>
    <property type="project" value="UniProtKB-KW"/>
</dbReference>
<gene>
    <name evidence="4" type="ORF">FM104_12775</name>
</gene>
<evidence type="ECO:0000313" key="5">
    <source>
        <dbReference type="Proteomes" id="UP000196320"/>
    </source>
</evidence>
<dbReference type="GO" id="GO:0006310">
    <property type="term" value="P:DNA recombination"/>
    <property type="evidence" value="ECO:0007669"/>
    <property type="project" value="UniProtKB-KW"/>
</dbReference>
<name>A0A1R4KGZ1_9MICO</name>
<dbReference type="InterPro" id="IPR013762">
    <property type="entry name" value="Integrase-like_cat_sf"/>
</dbReference>
<reference evidence="4 5" key="1">
    <citation type="submission" date="2017-02" db="EMBL/GenBank/DDBJ databases">
        <authorList>
            <person name="Peterson S.W."/>
        </authorList>
    </citation>
    <scope>NUCLEOTIDE SEQUENCE [LARGE SCALE GENOMIC DNA]</scope>
    <source>
        <strain evidence="4 5">B Mb 05.01</strain>
    </source>
</reference>
<dbReference type="InterPro" id="IPR002104">
    <property type="entry name" value="Integrase_catalytic"/>
</dbReference>
<feature type="domain" description="Tyr recombinase" evidence="3">
    <location>
        <begin position="128"/>
        <end position="338"/>
    </location>
</feature>
<keyword evidence="2" id="KW-0233">DNA recombination</keyword>
<evidence type="ECO:0000313" key="4">
    <source>
        <dbReference type="EMBL" id="SJN43616.1"/>
    </source>
</evidence>
<dbReference type="PANTHER" id="PTHR34605:SF3">
    <property type="entry name" value="P CELL-TYPE AGGLUTINATION PROTEIN MAP4-LIKE-RELATED"/>
    <property type="match status" value="1"/>
</dbReference>